<comment type="caution">
    <text evidence="2">The sequence shown here is derived from an EMBL/GenBank/DDBJ whole genome shotgun (WGS) entry which is preliminary data.</text>
</comment>
<dbReference type="GO" id="GO:0016790">
    <property type="term" value="F:thiolester hydrolase activity"/>
    <property type="evidence" value="ECO:0007669"/>
    <property type="project" value="UniProtKB-ARBA"/>
</dbReference>
<dbReference type="Proteomes" id="UP000322876">
    <property type="component" value="Unassembled WGS sequence"/>
</dbReference>
<dbReference type="Pfam" id="PF03061">
    <property type="entry name" value="4HBT"/>
    <property type="match status" value="1"/>
</dbReference>
<protein>
    <submittedName>
        <fullName evidence="2">PaaI family thioesterase</fullName>
    </submittedName>
</protein>
<dbReference type="InterPro" id="IPR006683">
    <property type="entry name" value="Thioestr_dom"/>
</dbReference>
<proteinExistence type="predicted"/>
<dbReference type="InterPro" id="IPR052061">
    <property type="entry name" value="PTE-AB_protein"/>
</dbReference>
<reference evidence="2 3" key="1">
    <citation type="submission" date="2019-06" db="EMBL/GenBank/DDBJ databases">
        <title>Genomic insights into carbon and energy metabolism of Deferribacter autotrophicus revealed new metabolic traits in the phylum Deferribacteres.</title>
        <authorList>
            <person name="Slobodkin A.I."/>
            <person name="Slobodkina G.B."/>
            <person name="Allioux M."/>
            <person name="Alain K."/>
            <person name="Jebbar M."/>
            <person name="Shadrin V."/>
            <person name="Kublanov I.V."/>
            <person name="Toshchakov S.V."/>
            <person name="Bonch-Osmolovskaya E.A."/>
        </authorList>
    </citation>
    <scope>NUCLEOTIDE SEQUENCE [LARGE SCALE GENOMIC DNA]</scope>
    <source>
        <strain evidence="2 3">SL50</strain>
    </source>
</reference>
<name>A0A5A8F864_9BACT</name>
<gene>
    <name evidence="2" type="ORF">FHQ18_07445</name>
</gene>
<evidence type="ECO:0000313" key="2">
    <source>
        <dbReference type="EMBL" id="KAA0258218.1"/>
    </source>
</evidence>
<evidence type="ECO:0000313" key="3">
    <source>
        <dbReference type="Proteomes" id="UP000322876"/>
    </source>
</evidence>
<dbReference type="CDD" id="cd03440">
    <property type="entry name" value="hot_dog"/>
    <property type="match status" value="1"/>
</dbReference>
<organism evidence="2 3">
    <name type="scientific">Deferribacter autotrophicus</name>
    <dbReference type="NCBI Taxonomy" id="500465"/>
    <lineage>
        <taxon>Bacteria</taxon>
        <taxon>Pseudomonadati</taxon>
        <taxon>Deferribacterota</taxon>
        <taxon>Deferribacteres</taxon>
        <taxon>Deferribacterales</taxon>
        <taxon>Deferribacteraceae</taxon>
        <taxon>Deferribacter</taxon>
    </lineage>
</organism>
<dbReference type="Gene3D" id="3.10.129.10">
    <property type="entry name" value="Hotdog Thioesterase"/>
    <property type="match status" value="1"/>
</dbReference>
<dbReference type="InterPro" id="IPR029069">
    <property type="entry name" value="HotDog_dom_sf"/>
</dbReference>
<dbReference type="RefSeq" id="WP_149266538.1">
    <property type="nucleotide sequence ID" value="NZ_VFJB01000005.1"/>
</dbReference>
<sequence>MNKIKYLPHSTKCFVCGRKNPVSLKHLFYVEDDFVCSDIFIPDGYNGFKGIVHGGIATALLDETMGWCAYVFGNGKNLYFTRKLQIKFKKSLYIEHSYKVVTNFTDEKKGIVTVKGKIIDKNENILVEGEGYFVEIPDNKMKETIQYLLFDKDKIYLEKIVNRIKELQVEDSQQRK</sequence>
<accession>A0A5A8F864</accession>
<dbReference type="OrthoDB" id="9792301at2"/>
<feature type="domain" description="Thioesterase" evidence="1">
    <location>
        <begin position="50"/>
        <end position="123"/>
    </location>
</feature>
<evidence type="ECO:0000259" key="1">
    <source>
        <dbReference type="Pfam" id="PF03061"/>
    </source>
</evidence>
<dbReference type="SUPFAM" id="SSF54637">
    <property type="entry name" value="Thioesterase/thiol ester dehydrase-isomerase"/>
    <property type="match status" value="1"/>
</dbReference>
<dbReference type="PANTHER" id="PTHR47260:SF3">
    <property type="entry name" value="THIOESTERASE FAMILY PROTEIN (AFU_ORTHOLOGUE AFUA_7G03960)"/>
    <property type="match status" value="1"/>
</dbReference>
<dbReference type="AlphaFoldDB" id="A0A5A8F864"/>
<dbReference type="PANTHER" id="PTHR47260">
    <property type="entry name" value="UPF0644 PROTEIN PB2B4.06"/>
    <property type="match status" value="1"/>
</dbReference>
<keyword evidence="3" id="KW-1185">Reference proteome</keyword>
<dbReference type="EMBL" id="VFJB01000005">
    <property type="protein sequence ID" value="KAA0258218.1"/>
    <property type="molecule type" value="Genomic_DNA"/>
</dbReference>